<gene>
    <name evidence="3" type="ORF">ACFPQ6_11825</name>
</gene>
<proteinExistence type="predicted"/>
<name>A0ABW1DPI0_9DEIO</name>
<dbReference type="EMBL" id="JBHSOH010000013">
    <property type="protein sequence ID" value="MFC5848999.1"/>
    <property type="molecule type" value="Genomic_DNA"/>
</dbReference>
<dbReference type="PANTHER" id="PTHR37539">
    <property type="entry name" value="SECRETED PROTEIN-RELATED"/>
    <property type="match status" value="1"/>
</dbReference>
<comment type="caution">
    <text evidence="3">The sequence shown here is derived from an EMBL/GenBank/DDBJ whole genome shotgun (WGS) entry which is preliminary data.</text>
</comment>
<protein>
    <submittedName>
        <fullName evidence="3">Oxygenase MpaB family protein</fullName>
        <ecNumber evidence="3">1.-.-.-</ecNumber>
    </submittedName>
</protein>
<dbReference type="Pfam" id="PF09995">
    <property type="entry name" value="MPAB_Lcp_cat"/>
    <property type="match status" value="1"/>
</dbReference>
<dbReference type="InterPro" id="IPR018713">
    <property type="entry name" value="MPAB/Lcp_cat_dom"/>
</dbReference>
<dbReference type="PANTHER" id="PTHR37539:SF1">
    <property type="entry name" value="ER-BOUND OXYGENASE MPAB_MPAB'_RUBBER OXYGENASE CATALYTIC DOMAIN-CONTAINING PROTEIN"/>
    <property type="match status" value="1"/>
</dbReference>
<feature type="region of interest" description="Disordered" evidence="1">
    <location>
        <begin position="381"/>
        <end position="403"/>
    </location>
</feature>
<dbReference type="RefSeq" id="WP_380049576.1">
    <property type="nucleotide sequence ID" value="NZ_JBHSOH010000013.1"/>
</dbReference>
<organism evidence="3 4">
    <name type="scientific">Deinococcus petrolearius</name>
    <dbReference type="NCBI Taxonomy" id="1751295"/>
    <lineage>
        <taxon>Bacteria</taxon>
        <taxon>Thermotogati</taxon>
        <taxon>Deinococcota</taxon>
        <taxon>Deinococci</taxon>
        <taxon>Deinococcales</taxon>
        <taxon>Deinococcaceae</taxon>
        <taxon>Deinococcus</taxon>
    </lineage>
</organism>
<reference evidence="4" key="1">
    <citation type="journal article" date="2019" name="Int. J. Syst. Evol. Microbiol.">
        <title>The Global Catalogue of Microorganisms (GCM) 10K type strain sequencing project: providing services to taxonomists for standard genome sequencing and annotation.</title>
        <authorList>
            <consortium name="The Broad Institute Genomics Platform"/>
            <consortium name="The Broad Institute Genome Sequencing Center for Infectious Disease"/>
            <person name="Wu L."/>
            <person name="Ma J."/>
        </authorList>
    </citation>
    <scope>NUCLEOTIDE SEQUENCE [LARGE SCALE GENOMIC DNA]</scope>
    <source>
        <strain evidence="4">CGMCC 1.15053</strain>
    </source>
</reference>
<keyword evidence="3" id="KW-0560">Oxidoreductase</keyword>
<dbReference type="Proteomes" id="UP001595979">
    <property type="component" value="Unassembled WGS sequence"/>
</dbReference>
<accession>A0ABW1DPI0</accession>
<evidence type="ECO:0000256" key="1">
    <source>
        <dbReference type="SAM" id="MobiDB-lite"/>
    </source>
</evidence>
<feature type="domain" description="ER-bound oxygenase mpaB/mpaB'/Rubber oxygenase catalytic" evidence="2">
    <location>
        <begin position="125"/>
        <end position="344"/>
    </location>
</feature>
<dbReference type="GO" id="GO:0016491">
    <property type="term" value="F:oxidoreductase activity"/>
    <property type="evidence" value="ECO:0007669"/>
    <property type="project" value="UniProtKB-KW"/>
</dbReference>
<sequence length="403" mass="44232">MSPDRPPPPRSLVALDAARRRFGPGRVALLAEMAHTGDPLADAATRELRAGGEAARRALDRGLHHGAAFLDDRFPALLALLEQAEADPPWLDRARLARGSEAYLAIGNVWITLSLGPGSLTHTYSSPSIARVLVRTGNLTRMARRRIVETGVWNIETALPGGLERGAGGYVHNLQVRLLHAGVRASLLARGWDDRETGAPINQIELARTWLDFTYVPFRALGAFGITFSRAELDDLYHFWRYVAHLLGVDPRLYGDVTGQEEAGELLALINGTMEPATDDTRHLTREMLVAVVELLEPSLRLTPPLILDLTHALARQLHGDALADRLAIRRPPIRLALPLFTLANRLRRAHERLSPRQRARAIRATVAYFRGQLAALEGPTTYQRPAGAPAALPVTQEPPAQT</sequence>
<evidence type="ECO:0000259" key="2">
    <source>
        <dbReference type="Pfam" id="PF09995"/>
    </source>
</evidence>
<keyword evidence="4" id="KW-1185">Reference proteome</keyword>
<dbReference type="InterPro" id="IPR037473">
    <property type="entry name" value="Lcp-like"/>
</dbReference>
<evidence type="ECO:0000313" key="4">
    <source>
        <dbReference type="Proteomes" id="UP001595979"/>
    </source>
</evidence>
<evidence type="ECO:0000313" key="3">
    <source>
        <dbReference type="EMBL" id="MFC5848999.1"/>
    </source>
</evidence>
<dbReference type="EC" id="1.-.-.-" evidence="3"/>